<dbReference type="EC" id="2.4.1.-" evidence="13"/>
<feature type="region of interest" description="Disordered" evidence="14">
    <location>
        <begin position="86"/>
        <end position="152"/>
    </location>
</feature>
<keyword evidence="8" id="KW-1133">Transmembrane helix</keyword>
<keyword evidence="5" id="KW-0808">Transferase</keyword>
<dbReference type="AlphaFoldDB" id="A0AAV7EUN4"/>
<evidence type="ECO:0000256" key="5">
    <source>
        <dbReference type="ARBA" id="ARBA00022679"/>
    </source>
</evidence>
<evidence type="ECO:0000256" key="13">
    <source>
        <dbReference type="RuleBase" id="RU362027"/>
    </source>
</evidence>
<reference evidence="15 16" key="1">
    <citation type="submission" date="2021-07" db="EMBL/GenBank/DDBJ databases">
        <title>The Aristolochia fimbriata genome: insights into angiosperm evolution, floral development and chemical biosynthesis.</title>
        <authorList>
            <person name="Jiao Y."/>
        </authorList>
    </citation>
    <scope>NUCLEOTIDE SEQUENCE [LARGE SCALE GENOMIC DNA]</scope>
    <source>
        <strain evidence="15">IBCAS-2021</strain>
        <tissue evidence="15">Leaf</tissue>
    </source>
</reference>
<protein>
    <recommendedName>
        <fullName evidence="13">Hexosyltransferase</fullName>
        <ecNumber evidence="13">2.4.1.-</ecNumber>
    </recommendedName>
</protein>
<keyword evidence="4 13" id="KW-0328">Glycosyltransferase</keyword>
<dbReference type="Proteomes" id="UP000825729">
    <property type="component" value="Unassembled WGS sequence"/>
</dbReference>
<dbReference type="Pfam" id="PF01501">
    <property type="entry name" value="Glyco_transf_8"/>
    <property type="match status" value="1"/>
</dbReference>
<dbReference type="EMBL" id="JAINDJ010000003">
    <property type="protein sequence ID" value="KAG9452543.1"/>
    <property type="molecule type" value="Genomic_DNA"/>
</dbReference>
<feature type="compositionally biased region" description="Basic and acidic residues" evidence="14">
    <location>
        <begin position="132"/>
        <end position="145"/>
    </location>
</feature>
<evidence type="ECO:0000256" key="6">
    <source>
        <dbReference type="ARBA" id="ARBA00022692"/>
    </source>
</evidence>
<accession>A0AAV7EUN4</accession>
<comment type="similarity">
    <text evidence="3 13">Belongs to the glycosyltransferase 8 family.</text>
</comment>
<keyword evidence="10" id="KW-0472">Membrane</keyword>
<evidence type="ECO:0000256" key="9">
    <source>
        <dbReference type="ARBA" id="ARBA00023034"/>
    </source>
</evidence>
<gene>
    <name evidence="15" type="ORF">H6P81_005447</name>
</gene>
<dbReference type="SUPFAM" id="SSF53448">
    <property type="entry name" value="Nucleotide-diphospho-sugar transferases"/>
    <property type="match status" value="1"/>
</dbReference>
<evidence type="ECO:0000313" key="16">
    <source>
        <dbReference type="Proteomes" id="UP000825729"/>
    </source>
</evidence>
<keyword evidence="6" id="KW-0812">Transmembrane</keyword>
<evidence type="ECO:0000256" key="14">
    <source>
        <dbReference type="SAM" id="MobiDB-lite"/>
    </source>
</evidence>
<dbReference type="Pfam" id="PF25557">
    <property type="entry name" value="GAUT_1"/>
    <property type="match status" value="1"/>
</dbReference>
<evidence type="ECO:0000256" key="1">
    <source>
        <dbReference type="ARBA" id="ARBA00004323"/>
    </source>
</evidence>
<keyword evidence="7" id="KW-0735">Signal-anchor</keyword>
<comment type="caution">
    <text evidence="15">The sequence shown here is derived from an EMBL/GenBank/DDBJ whole genome shotgun (WGS) entry which is preliminary data.</text>
</comment>
<evidence type="ECO:0000256" key="11">
    <source>
        <dbReference type="ARBA" id="ARBA00023180"/>
    </source>
</evidence>
<evidence type="ECO:0000256" key="12">
    <source>
        <dbReference type="ARBA" id="ARBA00023316"/>
    </source>
</evidence>
<dbReference type="GO" id="GO:0071555">
    <property type="term" value="P:cell wall organization"/>
    <property type="evidence" value="ECO:0007669"/>
    <property type="project" value="UniProtKB-KW"/>
</dbReference>
<dbReference type="GO" id="GO:0000139">
    <property type="term" value="C:Golgi membrane"/>
    <property type="evidence" value="ECO:0007669"/>
    <property type="project" value="UniProtKB-SubCell"/>
</dbReference>
<evidence type="ECO:0000256" key="7">
    <source>
        <dbReference type="ARBA" id="ARBA00022968"/>
    </source>
</evidence>
<feature type="compositionally biased region" description="Basic and acidic residues" evidence="14">
    <location>
        <begin position="91"/>
        <end position="119"/>
    </location>
</feature>
<proteinExistence type="inferred from homology"/>
<evidence type="ECO:0000256" key="8">
    <source>
        <dbReference type="ARBA" id="ARBA00022989"/>
    </source>
</evidence>
<dbReference type="PANTHER" id="PTHR32116">
    <property type="entry name" value="GALACTURONOSYLTRANSFERASE 4-RELATED"/>
    <property type="match status" value="1"/>
</dbReference>
<sequence length="596" mass="67939">MKQGVKCQRILILALLSLTLFAPLVYLPGQIAKYTSTFEFGGSVENASGLRHARDALRLSAIQQETNEDLREPDLVVYKDGSFSTVSSRSSNDDKFTNKDADSRTEIQEKNGSKVDDSGARGTHMSKLKAVAKKERVQQDKKGESNRLSYTRKAADEKLREMKDQVILAKAYLTFAPPNSNSHIVKELKLRIKEVERAVGDGTKDSDLHKGALQKMKSMDVTLSKASHVYSNCSHLSAKLRAMTANTEELLRAQSNQVDYLVRLAGRTVSKGHHCLSMRLTDEYFSLPPEEREFPNREKLQRPDLYHYAVFSDNVLACAVVVNSTVSSSLEPEKVVFHVVTDAINAPAIKMWFLTTQPGEATIEVQTIDDFKPASTNHGPIFQQRKSQDPRFRSSLNYLRFYLPELFPKLNKIVLLDHDVVVQRDLRGLWRVDMKGKVNGAVETCDRESDLFPRMDMLINFSDPTVAKKFNAKACTWAFGMNVFDLQEWRRQDLTNVYHRWSGLGKRRQLWRAGSLPLGLLTFYNHTVALDRRWHVFGLGVAESGIGRNEIERAAVIHYDGQLKPWLDIGLEKYKSYWSKYVRFDQPFLERCNIHQ</sequence>
<evidence type="ECO:0000256" key="3">
    <source>
        <dbReference type="ARBA" id="ARBA00006351"/>
    </source>
</evidence>
<evidence type="ECO:0000256" key="4">
    <source>
        <dbReference type="ARBA" id="ARBA00022676"/>
    </source>
</evidence>
<dbReference type="InterPro" id="IPR002495">
    <property type="entry name" value="Glyco_trans_8"/>
</dbReference>
<keyword evidence="12 13" id="KW-0961">Cell wall biogenesis/degradation</keyword>
<dbReference type="Gene3D" id="3.90.550.10">
    <property type="entry name" value="Spore Coat Polysaccharide Biosynthesis Protein SpsA, Chain A"/>
    <property type="match status" value="1"/>
</dbReference>
<keyword evidence="11" id="KW-0325">Glycoprotein</keyword>
<comment type="subcellular location">
    <subcellularLocation>
        <location evidence="1 13">Golgi apparatus membrane</location>
        <topology evidence="1 13">Single-pass type II membrane protein</topology>
    </subcellularLocation>
</comment>
<organism evidence="15 16">
    <name type="scientific">Aristolochia fimbriata</name>
    <name type="common">White veined hardy Dutchman's pipe vine</name>
    <dbReference type="NCBI Taxonomy" id="158543"/>
    <lineage>
        <taxon>Eukaryota</taxon>
        <taxon>Viridiplantae</taxon>
        <taxon>Streptophyta</taxon>
        <taxon>Embryophyta</taxon>
        <taxon>Tracheophyta</taxon>
        <taxon>Spermatophyta</taxon>
        <taxon>Magnoliopsida</taxon>
        <taxon>Magnoliidae</taxon>
        <taxon>Piperales</taxon>
        <taxon>Aristolochiaceae</taxon>
        <taxon>Aristolochia</taxon>
    </lineage>
</organism>
<dbReference type="PANTHER" id="PTHR32116:SF0">
    <property type="entry name" value="GALACTURONOSYLTRANSFERASE 6-RELATED"/>
    <property type="match status" value="1"/>
</dbReference>
<evidence type="ECO:0000256" key="10">
    <source>
        <dbReference type="ARBA" id="ARBA00023136"/>
    </source>
</evidence>
<keyword evidence="9 13" id="KW-0333">Golgi apparatus</keyword>
<name>A0AAV7EUN4_ARIFI</name>
<evidence type="ECO:0000313" key="15">
    <source>
        <dbReference type="EMBL" id="KAG9452543.1"/>
    </source>
</evidence>
<evidence type="ECO:0000256" key="2">
    <source>
        <dbReference type="ARBA" id="ARBA00004877"/>
    </source>
</evidence>
<dbReference type="GO" id="GO:0047262">
    <property type="term" value="F:polygalacturonate 4-alpha-galacturonosyltransferase activity"/>
    <property type="evidence" value="ECO:0007669"/>
    <property type="project" value="InterPro"/>
</dbReference>
<comment type="pathway">
    <text evidence="2 13">Glycan metabolism; pectin biosynthesis.</text>
</comment>
<dbReference type="FunFam" id="3.90.550.10:FF:000056">
    <property type="entry name" value="Hexosyltransferase"/>
    <property type="match status" value="1"/>
</dbReference>
<dbReference type="InterPro" id="IPR029993">
    <property type="entry name" value="GAUT"/>
</dbReference>
<dbReference type="InterPro" id="IPR029044">
    <property type="entry name" value="Nucleotide-diphossugar_trans"/>
</dbReference>
<keyword evidence="16" id="KW-1185">Reference proteome</keyword>